<dbReference type="GO" id="GO:0005737">
    <property type="term" value="C:cytoplasm"/>
    <property type="evidence" value="ECO:0007669"/>
    <property type="project" value="TreeGrafter"/>
</dbReference>
<dbReference type="InterPro" id="IPR024185">
    <property type="entry name" value="FTHF_cligase-like_sf"/>
</dbReference>
<dbReference type="PANTHER" id="PTHR13017">
    <property type="entry name" value="5-FORMYLTETRAHYDROFOLATE CYCLO-LIGASE-RELATED"/>
    <property type="match status" value="1"/>
</dbReference>
<dbReference type="InterPro" id="IPR002698">
    <property type="entry name" value="FTHF_cligase"/>
</dbReference>
<gene>
    <name evidence="2" type="primary">MTHSD</name>
</gene>
<dbReference type="EMBL" id="BT080998">
    <property type="protein sequence ID" value="ACO15422.1"/>
    <property type="molecule type" value="mRNA"/>
</dbReference>
<dbReference type="SUPFAM" id="SSF100950">
    <property type="entry name" value="NagB/RpiA/CoA transferase-like"/>
    <property type="match status" value="1"/>
</dbReference>
<evidence type="ECO:0000256" key="1">
    <source>
        <dbReference type="SAM" id="MobiDB-lite"/>
    </source>
</evidence>
<dbReference type="PANTHER" id="PTHR13017:SF0">
    <property type="entry name" value="METHENYLTETRAHYDROFOLATE SYNTHASE DOMAIN-CONTAINING PROTEIN"/>
    <property type="match status" value="1"/>
</dbReference>
<dbReference type="AlphaFoldDB" id="C1C2B9"/>
<evidence type="ECO:0000313" key="2">
    <source>
        <dbReference type="EMBL" id="ACO15422.1"/>
    </source>
</evidence>
<feature type="compositionally biased region" description="Polar residues" evidence="1">
    <location>
        <begin position="77"/>
        <end position="89"/>
    </location>
</feature>
<name>C1C2B9_CALCM</name>
<dbReference type="Gene3D" id="3.40.50.10420">
    <property type="entry name" value="NagB/RpiA/CoA transferase-like"/>
    <property type="match status" value="1"/>
</dbReference>
<proteinExistence type="evidence at transcript level"/>
<reference evidence="2" key="1">
    <citation type="submission" date="2009-03" db="EMBL/GenBank/DDBJ databases">
        <title>Caligus clemensi ESTs and full-length cDNAs.</title>
        <authorList>
            <person name="Yasuike M."/>
            <person name="von Schalburg K."/>
            <person name="Cooper G."/>
            <person name="Leong J."/>
            <person name="Jones S.R.M."/>
            <person name="Koop B.F."/>
        </authorList>
    </citation>
    <scope>NUCLEOTIDE SEQUENCE</scope>
    <source>
        <tissue evidence="2">Whole</tissue>
    </source>
</reference>
<accession>C1C2B9</accession>
<sequence length="349" mass="39495">MASADSVELPDERLKQITSNFDELFSVLNNVESDKMEDKKLEPKLLKSKKENNKPKDHDSRSKSRSHKKTRKKESSAQRIASLSSTSQRTGKKLTTDIEKQSFKRWTREFMWQELEDNDATLDNYPRPTFGKNPNFKSSGKAAQRLAQLQEFHKAKVIKVGSAMSVMPFRKIVLQSKELIYSNIKDLKQYDFIYCILSKDLKSPQDVRIASTKKGLIKYGTPMRVGFKSSIKKIDMMVVPSVVVSTNGVRIGTGKGLEDLEWGMLFDIGAVTEDTVVVTIVADEQVVTNEFLPLDARCSHDLPVNIICTPSRILRANPKIIKPTCGINPTLLNEKLLEEHPALQNFNFS</sequence>
<feature type="compositionally biased region" description="Basic and acidic residues" evidence="1">
    <location>
        <begin position="32"/>
        <end position="62"/>
    </location>
</feature>
<dbReference type="InterPro" id="IPR037171">
    <property type="entry name" value="NagB/RpiA_transferase-like"/>
</dbReference>
<feature type="region of interest" description="Disordered" evidence="1">
    <location>
        <begin position="32"/>
        <end position="95"/>
    </location>
</feature>
<organism evidence="2">
    <name type="scientific">Caligus clemensi</name>
    <name type="common">Sea louse</name>
    <dbReference type="NCBI Taxonomy" id="344056"/>
    <lineage>
        <taxon>Eukaryota</taxon>
        <taxon>Metazoa</taxon>
        <taxon>Ecdysozoa</taxon>
        <taxon>Arthropoda</taxon>
        <taxon>Crustacea</taxon>
        <taxon>Multicrustacea</taxon>
        <taxon>Hexanauplia</taxon>
        <taxon>Copepoda</taxon>
        <taxon>Siphonostomatoida</taxon>
        <taxon>Caligidae</taxon>
        <taxon>Caligus</taxon>
    </lineage>
</organism>
<dbReference type="Pfam" id="PF01812">
    <property type="entry name" value="5-FTHF_cyc-lig"/>
    <property type="match status" value="1"/>
</dbReference>
<protein>
    <submittedName>
        <fullName evidence="2">Methenyltetrahydrofolate synthetase domain-containing protein</fullName>
    </submittedName>
</protein>
<feature type="compositionally biased region" description="Basic residues" evidence="1">
    <location>
        <begin position="63"/>
        <end position="72"/>
    </location>
</feature>